<dbReference type="GO" id="GO:0006260">
    <property type="term" value="P:DNA replication"/>
    <property type="evidence" value="ECO:0007669"/>
    <property type="project" value="InterPro"/>
</dbReference>
<dbReference type="GO" id="GO:0006276">
    <property type="term" value="P:plasmid maintenance"/>
    <property type="evidence" value="ECO:0007669"/>
    <property type="project" value="InterPro"/>
</dbReference>
<evidence type="ECO:0000313" key="2">
    <source>
        <dbReference type="EMBL" id="VYT61407.1"/>
    </source>
</evidence>
<protein>
    <submittedName>
        <fullName evidence="2">Firmicute plasmid replication protein (RepL)</fullName>
    </submittedName>
</protein>
<gene>
    <name evidence="2" type="ORF">CPLFYP93_00130</name>
</gene>
<reference evidence="2" key="1">
    <citation type="submission" date="2019-11" db="EMBL/GenBank/DDBJ databases">
        <authorList>
            <person name="Feng L."/>
        </authorList>
    </citation>
    <scope>NUCLEOTIDE SEQUENCE</scope>
    <source>
        <strain evidence="2">CParaputrificumLFYP93</strain>
    </source>
</reference>
<dbReference type="InterPro" id="IPR008813">
    <property type="entry name" value="Plasmid_replication_RepL"/>
</dbReference>
<dbReference type="AlphaFoldDB" id="A0A6N2Y5D1"/>
<organism evidence="2">
    <name type="scientific">Clostridium paraputrificum</name>
    <dbReference type="NCBI Taxonomy" id="29363"/>
    <lineage>
        <taxon>Bacteria</taxon>
        <taxon>Bacillati</taxon>
        <taxon>Bacillota</taxon>
        <taxon>Clostridia</taxon>
        <taxon>Eubacteriales</taxon>
        <taxon>Clostridiaceae</taxon>
        <taxon>Clostridium</taxon>
    </lineage>
</organism>
<dbReference type="SUPFAM" id="SSF46785">
    <property type="entry name" value="Winged helix' DNA-binding domain"/>
    <property type="match status" value="1"/>
</dbReference>
<sequence length="190" mass="22124">MNENRNEYDKSLEYVSNTQTLVGTKQRELIDTETGELIHVDQITKRTYGTKNFWKCYLMDFLTVLGIIDSKQLDIFIYICENTNQTTNMFIGTYKKIAEDVKCSSATIATIMKKLQANNFIKKVQNGVWLVNPNILMKGNDTKRQILLSYYNSEIPVNEITMNRTKQKEIPTLEQSNNIKELEECKKSRE</sequence>
<dbReference type="RefSeq" id="WP_156558615.1">
    <property type="nucleotide sequence ID" value="NZ_CACRTV010000003.1"/>
</dbReference>
<dbReference type="InterPro" id="IPR036390">
    <property type="entry name" value="WH_DNA-bd_sf"/>
</dbReference>
<proteinExistence type="predicted"/>
<name>A0A6N2Y5D1_9CLOT</name>
<evidence type="ECO:0000259" key="1">
    <source>
        <dbReference type="Pfam" id="PF05732"/>
    </source>
</evidence>
<dbReference type="Pfam" id="PF05732">
    <property type="entry name" value="RepL"/>
    <property type="match status" value="1"/>
</dbReference>
<feature type="domain" description="Plasmid replication protein RepL" evidence="1">
    <location>
        <begin position="23"/>
        <end position="173"/>
    </location>
</feature>
<dbReference type="EMBL" id="CACRTV010000003">
    <property type="protein sequence ID" value="VYT61407.1"/>
    <property type="molecule type" value="Genomic_DNA"/>
</dbReference>
<accession>A0A6N2Y5D1</accession>